<sequence length="114" mass="12596">MTATPISYTPLSSKARLVGKGLEDSEKGSSVSVLGVEKDFDFVEGDITRSIINGILAIVVSRRAQNLLAKDMANTTVIKLLDRNMDMRLCIIGFQFFGDFLSYSKSRILKIVTF</sequence>
<dbReference type="Proteomes" id="UP000239757">
    <property type="component" value="Unassembled WGS sequence"/>
</dbReference>
<dbReference type="EMBL" id="KZ667039">
    <property type="protein sequence ID" value="PPR92576.1"/>
    <property type="molecule type" value="Genomic_DNA"/>
</dbReference>
<accession>A0A2P5WN98</accession>
<gene>
    <name evidence="1" type="ORF">GOBAR_AA28095</name>
</gene>
<proteinExistence type="predicted"/>
<evidence type="ECO:0000313" key="2">
    <source>
        <dbReference type="Proteomes" id="UP000239757"/>
    </source>
</evidence>
<protein>
    <submittedName>
        <fullName evidence="1">Uncharacterized protein</fullName>
    </submittedName>
</protein>
<dbReference type="OrthoDB" id="984865at2759"/>
<organism evidence="1 2">
    <name type="scientific">Gossypium barbadense</name>
    <name type="common">Sea Island cotton</name>
    <name type="synonym">Hibiscus barbadensis</name>
    <dbReference type="NCBI Taxonomy" id="3634"/>
    <lineage>
        <taxon>Eukaryota</taxon>
        <taxon>Viridiplantae</taxon>
        <taxon>Streptophyta</taxon>
        <taxon>Embryophyta</taxon>
        <taxon>Tracheophyta</taxon>
        <taxon>Spermatophyta</taxon>
        <taxon>Magnoliopsida</taxon>
        <taxon>eudicotyledons</taxon>
        <taxon>Gunneridae</taxon>
        <taxon>Pentapetalae</taxon>
        <taxon>rosids</taxon>
        <taxon>malvids</taxon>
        <taxon>Malvales</taxon>
        <taxon>Malvaceae</taxon>
        <taxon>Malvoideae</taxon>
        <taxon>Gossypium</taxon>
    </lineage>
</organism>
<evidence type="ECO:0000313" key="1">
    <source>
        <dbReference type="EMBL" id="PPR92576.1"/>
    </source>
</evidence>
<dbReference type="AlphaFoldDB" id="A0A2P5WN98"/>
<name>A0A2P5WN98_GOSBA</name>
<reference evidence="1 2" key="1">
    <citation type="submission" date="2015-01" db="EMBL/GenBank/DDBJ databases">
        <title>Genome of allotetraploid Gossypium barbadense reveals genomic plasticity and fiber elongation in cotton evolution.</title>
        <authorList>
            <person name="Chen X."/>
            <person name="Liu X."/>
            <person name="Zhao B."/>
            <person name="Zheng H."/>
            <person name="Hu Y."/>
            <person name="Lu G."/>
            <person name="Yang C."/>
            <person name="Chen J."/>
            <person name="Shan C."/>
            <person name="Zhang L."/>
            <person name="Zhou Y."/>
            <person name="Wang L."/>
            <person name="Guo W."/>
            <person name="Bai Y."/>
            <person name="Ruan J."/>
            <person name="Shangguan X."/>
            <person name="Mao Y."/>
            <person name="Jiang J."/>
            <person name="Zhu Y."/>
            <person name="Lei J."/>
            <person name="Kang H."/>
            <person name="Chen S."/>
            <person name="He X."/>
            <person name="Wang R."/>
            <person name="Wang Y."/>
            <person name="Chen J."/>
            <person name="Wang L."/>
            <person name="Yu S."/>
            <person name="Wang B."/>
            <person name="Wei J."/>
            <person name="Song S."/>
            <person name="Lu X."/>
            <person name="Gao Z."/>
            <person name="Gu W."/>
            <person name="Deng X."/>
            <person name="Ma D."/>
            <person name="Wang S."/>
            <person name="Liang W."/>
            <person name="Fang L."/>
            <person name="Cai C."/>
            <person name="Zhu X."/>
            <person name="Zhou B."/>
            <person name="Zhang Y."/>
            <person name="Chen Z."/>
            <person name="Xu S."/>
            <person name="Zhu R."/>
            <person name="Wang S."/>
            <person name="Zhang T."/>
            <person name="Zhao G."/>
        </authorList>
    </citation>
    <scope>NUCLEOTIDE SEQUENCE [LARGE SCALE GENOMIC DNA]</scope>
    <source>
        <strain evidence="2">cv. Xinhai21</strain>
        <tissue evidence="1">Leaf</tissue>
    </source>
</reference>